<keyword evidence="10 29" id="KW-0812">Transmembrane</keyword>
<evidence type="ECO:0000256" key="24">
    <source>
        <dbReference type="ARBA" id="ARBA00042035"/>
    </source>
</evidence>
<keyword evidence="3" id="KW-0813">Transport</keyword>
<protein>
    <recommendedName>
        <fullName evidence="23">Sodium/potassium/calcium exchanger 1</fullName>
    </recommendedName>
    <alternativeName>
        <fullName evidence="24">Na(+)/K(+)/Ca(2+)-exchange protein 1</fullName>
    </alternativeName>
    <alternativeName>
        <fullName evidence="25">Retinal rod Na-Ca+K exchanger</fullName>
    </alternativeName>
    <alternativeName>
        <fullName evidence="26">Solute carrier family 24 member 1</fullName>
    </alternativeName>
</protein>
<comment type="function">
    <text evidence="27">Calcium, potassium:sodium antiporter that transports 1 Ca(2+) and 1 K(+) in exchange for 4 Na(+). Critical component of the visual transduction cascade, controlling the calcium concentration of outer segments during light and darkness. Light causes a rapid lowering of cytosolic free calcium in the outer segment of both retinal rod and cone photoreceptors and the light-induced lowering of calcium is caused by extrusion via this protein which plays a key role in the process of light adaptation.</text>
</comment>
<dbReference type="FunFam" id="1.20.1420.30:FF:000002">
    <property type="entry name" value="Sodium/potassium/calcium exchanger 2 isoform 1"/>
    <property type="match status" value="1"/>
</dbReference>
<gene>
    <name evidence="32" type="primary">Slc24a1</name>
    <name evidence="32" type="ORF">LANLUD_R03085</name>
</gene>
<accession>A0A7K5SBS2</accession>
<evidence type="ECO:0000256" key="16">
    <source>
        <dbReference type="ARBA" id="ARBA00023053"/>
    </source>
</evidence>
<evidence type="ECO:0000256" key="15">
    <source>
        <dbReference type="ARBA" id="ARBA00022989"/>
    </source>
</evidence>
<keyword evidence="8" id="KW-0109">Calcium transport</keyword>
<feature type="compositionally biased region" description="Polar residues" evidence="28">
    <location>
        <begin position="398"/>
        <end position="408"/>
    </location>
</feature>
<feature type="chain" id="PRO_5029857363" description="Sodium/potassium/calcium exchanger 1" evidence="30">
    <location>
        <begin position="26"/>
        <end position="659"/>
    </location>
</feature>
<feature type="transmembrane region" description="Helical" evidence="29">
    <location>
        <begin position="599"/>
        <end position="622"/>
    </location>
</feature>
<evidence type="ECO:0000256" key="21">
    <source>
        <dbReference type="ARBA" id="ARBA00023305"/>
    </source>
</evidence>
<dbReference type="GO" id="GO:0098703">
    <property type="term" value="P:calcium ion import across plasma membrane"/>
    <property type="evidence" value="ECO:0007669"/>
    <property type="project" value="UniProtKB-ARBA"/>
</dbReference>
<keyword evidence="15 29" id="KW-1133">Transmembrane helix</keyword>
<keyword evidence="11" id="KW-0677">Repeat</keyword>
<evidence type="ECO:0000256" key="6">
    <source>
        <dbReference type="ARBA" id="ARBA00022538"/>
    </source>
</evidence>
<dbReference type="Proteomes" id="UP000547499">
    <property type="component" value="Unassembled WGS sequence"/>
</dbReference>
<evidence type="ECO:0000256" key="28">
    <source>
        <dbReference type="SAM" id="MobiDB-lite"/>
    </source>
</evidence>
<feature type="region of interest" description="Disordered" evidence="28">
    <location>
        <begin position="297"/>
        <end position="344"/>
    </location>
</feature>
<keyword evidence="14" id="KW-0630">Potassium</keyword>
<dbReference type="Pfam" id="PF01699">
    <property type="entry name" value="Na_Ca_ex"/>
    <property type="match status" value="2"/>
</dbReference>
<keyword evidence="33" id="KW-1185">Reference proteome</keyword>
<name>A0A7K5SBS2_LANLU</name>
<feature type="transmembrane region" description="Helical" evidence="29">
    <location>
        <begin position="497"/>
        <end position="520"/>
    </location>
</feature>
<dbReference type="InterPro" id="IPR004481">
    <property type="entry name" value="K/Na/Ca-exchanger"/>
</dbReference>
<dbReference type="GO" id="GO:0008273">
    <property type="term" value="F:calcium, potassium:sodium antiporter activity"/>
    <property type="evidence" value="ECO:0007669"/>
    <property type="project" value="TreeGrafter"/>
</dbReference>
<evidence type="ECO:0000256" key="7">
    <source>
        <dbReference type="ARBA" id="ARBA00022553"/>
    </source>
</evidence>
<feature type="transmembrane region" description="Helical" evidence="29">
    <location>
        <begin position="629"/>
        <end position="648"/>
    </location>
</feature>
<dbReference type="InterPro" id="IPR044880">
    <property type="entry name" value="NCX_ion-bd_dom_sf"/>
</dbReference>
<keyword evidence="18 29" id="KW-0472">Membrane</keyword>
<sequence>MHLPQRRRLQRNRIFFLLAIVLVLSFCQLQFSPSVLPESQRVPQPTEPVKVTSRDLSSNKTAVRGNATAPKIRHCIYVDPEPAVPVTTSVDTTPQQENASESSPDEKPPYEPKGEYPQDLFSVEERRQGWVVLHIFGIMYVFVALAIVCDEYFVPALGVITEKLQISEDVAGATFMAAGGSAPELFTSLIGVFISHSNVGIGTIVGSAVFNILFVIGTCALFSREILHLTWWPLFRDISFYIVDLLMLILFFLDSVIDWWESLLLLTAYATYVFTMKQNVFLEQWVKQELNKKPNAVQAASAEHMQKTSTGAVADDRTMKPADVRKLQPGPALQRGSSSASLHNSQMRGTIVQLMIYTLDPLAEAKFKDRVDVLSNMAKAETLEGQGSQPEQEKKAPSTVQVTPATDSEPSKDRQKADVPQDGQPPSSSDTSDDSSSESQEDSDSDSTEGDENDEPLSLEWPESRKKQAIYLFLFPIVFPLWSTLPDVRNPESKKLFVITFFGSILWIAAFSYLMVWWAHQVGETIGISEEIMGLTILAAGTSIPDLITSVIVARKGLGDMAVSSSVGSNIFDITVGLPVPWFLFSIFNGLSSVAVSSNGLFCAIVLLFLMLLFVIISISLCKWKMNKLLGFTMFALYFVFLIISVMLENKIISCPVSV</sequence>
<evidence type="ECO:0000256" key="13">
    <source>
        <dbReference type="ARBA" id="ARBA00022847"/>
    </source>
</evidence>
<keyword evidence="21" id="KW-0844">Vision</keyword>
<keyword evidence="4" id="KW-0050">Antiport</keyword>
<evidence type="ECO:0000256" key="30">
    <source>
        <dbReference type="SAM" id="SignalP"/>
    </source>
</evidence>
<dbReference type="Gene3D" id="1.20.1420.30">
    <property type="entry name" value="NCX, central ion-binding region"/>
    <property type="match status" value="2"/>
</dbReference>
<feature type="compositionally biased region" description="Acidic residues" evidence="28">
    <location>
        <begin position="431"/>
        <end position="457"/>
    </location>
</feature>
<feature type="domain" description="Sodium/calcium exchanger membrane region" evidence="31">
    <location>
        <begin position="498"/>
        <end position="646"/>
    </location>
</feature>
<evidence type="ECO:0000256" key="19">
    <source>
        <dbReference type="ARBA" id="ARBA00023180"/>
    </source>
</evidence>
<keyword evidence="13" id="KW-0769">Symport</keyword>
<dbReference type="PANTHER" id="PTHR10846:SF36">
    <property type="entry name" value="SODIUM_POTASSIUM_CALCIUM EXCHANGER 1"/>
    <property type="match status" value="1"/>
</dbReference>
<dbReference type="GO" id="GO:0015293">
    <property type="term" value="F:symporter activity"/>
    <property type="evidence" value="ECO:0007669"/>
    <property type="project" value="UniProtKB-KW"/>
</dbReference>
<evidence type="ECO:0000256" key="8">
    <source>
        <dbReference type="ARBA" id="ARBA00022568"/>
    </source>
</evidence>
<feature type="compositionally biased region" description="Polar residues" evidence="28">
    <location>
        <begin position="86"/>
        <end position="102"/>
    </location>
</feature>
<feature type="signal peptide" evidence="30">
    <location>
        <begin position="1"/>
        <end position="25"/>
    </location>
</feature>
<comment type="similarity">
    <text evidence="2">Belongs to the Ca(2+):cation antiporter (CaCA) (TC 2.A.19) family. SLC24A subfamily.</text>
</comment>
<keyword evidence="20" id="KW-0739">Sodium transport</keyword>
<dbReference type="EMBL" id="VYXG01010185">
    <property type="protein sequence ID" value="NWT89519.1"/>
    <property type="molecule type" value="Genomic_DNA"/>
</dbReference>
<evidence type="ECO:0000256" key="27">
    <source>
        <dbReference type="ARBA" id="ARBA00045976"/>
    </source>
</evidence>
<keyword evidence="17" id="KW-0406">Ion transport</keyword>
<feature type="non-terminal residue" evidence="32">
    <location>
        <position position="659"/>
    </location>
</feature>
<evidence type="ECO:0000256" key="12">
    <source>
        <dbReference type="ARBA" id="ARBA00022837"/>
    </source>
</evidence>
<feature type="transmembrane region" description="Helical" evidence="29">
    <location>
        <begin position="469"/>
        <end position="485"/>
    </location>
</feature>
<evidence type="ECO:0000256" key="9">
    <source>
        <dbReference type="ARBA" id="ARBA00022606"/>
    </source>
</evidence>
<feature type="domain" description="Sodium/calcium exchanger membrane region" evidence="31">
    <location>
        <begin position="135"/>
        <end position="275"/>
    </location>
</feature>
<evidence type="ECO:0000256" key="25">
    <source>
        <dbReference type="ARBA" id="ARBA00042297"/>
    </source>
</evidence>
<dbReference type="InterPro" id="IPR004837">
    <property type="entry name" value="NaCa_Exmemb"/>
</dbReference>
<feature type="transmembrane region" description="Helical" evidence="29">
    <location>
        <begin position="532"/>
        <end position="554"/>
    </location>
</feature>
<reference evidence="32 33" key="1">
    <citation type="submission" date="2019-09" db="EMBL/GenBank/DDBJ databases">
        <title>Bird 10,000 Genomes (B10K) Project - Family phase.</title>
        <authorList>
            <person name="Zhang G."/>
        </authorList>
    </citation>
    <scope>NUCLEOTIDE SEQUENCE [LARGE SCALE GENOMIC DNA]</scope>
    <source>
        <strain evidence="32">B10K-DU-001-65</strain>
        <tissue evidence="32">Muscle</tissue>
    </source>
</reference>
<keyword evidence="16" id="KW-0915">Sodium</keyword>
<dbReference type="PANTHER" id="PTHR10846">
    <property type="entry name" value="SODIUM/POTASSIUM/CALCIUM EXCHANGER"/>
    <property type="match status" value="1"/>
</dbReference>
<evidence type="ECO:0000256" key="22">
    <source>
        <dbReference type="ARBA" id="ARBA00033627"/>
    </source>
</evidence>
<dbReference type="GO" id="GO:0060292">
    <property type="term" value="P:long-term synaptic depression"/>
    <property type="evidence" value="ECO:0007669"/>
    <property type="project" value="TreeGrafter"/>
</dbReference>
<comment type="catalytic activity">
    <reaction evidence="22">
        <text>Ca(2+)(out) + K(+)(out) + 4 Na(+)(in) = Ca(2+)(in) + K(+)(in) + 4 Na(+)(out)</text>
        <dbReference type="Rhea" id="RHEA:69967"/>
        <dbReference type="ChEBI" id="CHEBI:29101"/>
        <dbReference type="ChEBI" id="CHEBI:29103"/>
        <dbReference type="ChEBI" id="CHEBI:29108"/>
    </reaction>
</comment>
<dbReference type="GO" id="GO:0007601">
    <property type="term" value="P:visual perception"/>
    <property type="evidence" value="ECO:0007669"/>
    <property type="project" value="UniProtKB-KW"/>
</dbReference>
<evidence type="ECO:0000256" key="11">
    <source>
        <dbReference type="ARBA" id="ARBA00022737"/>
    </source>
</evidence>
<dbReference type="FunFam" id="1.20.1420.30:FF:000004">
    <property type="entry name" value="Sodium/potassium/calcium exchanger 2 isoform 1"/>
    <property type="match status" value="1"/>
</dbReference>
<organism evidence="32 33">
    <name type="scientific">Lanius ludovicianus</name>
    <name type="common">Loggerhead shrike</name>
    <dbReference type="NCBI Taxonomy" id="28713"/>
    <lineage>
        <taxon>Eukaryota</taxon>
        <taxon>Metazoa</taxon>
        <taxon>Chordata</taxon>
        <taxon>Craniata</taxon>
        <taxon>Vertebrata</taxon>
        <taxon>Euteleostomi</taxon>
        <taxon>Archelosauria</taxon>
        <taxon>Archosauria</taxon>
        <taxon>Dinosauria</taxon>
        <taxon>Saurischia</taxon>
        <taxon>Theropoda</taxon>
        <taxon>Coelurosauria</taxon>
        <taxon>Aves</taxon>
        <taxon>Neognathae</taxon>
        <taxon>Neoaves</taxon>
        <taxon>Telluraves</taxon>
        <taxon>Australaves</taxon>
        <taxon>Passeriformes</taxon>
        <taxon>Corvoidea</taxon>
        <taxon>Laniidae</taxon>
        <taxon>Lanius</taxon>
    </lineage>
</organism>
<evidence type="ECO:0000256" key="10">
    <source>
        <dbReference type="ARBA" id="ARBA00022692"/>
    </source>
</evidence>
<keyword evidence="9" id="KW-0716">Sensory transduction</keyword>
<keyword evidence="30" id="KW-0732">Signal</keyword>
<feature type="transmembrane region" description="Helical" evidence="29">
    <location>
        <begin position="170"/>
        <end position="194"/>
    </location>
</feature>
<feature type="region of interest" description="Disordered" evidence="28">
    <location>
        <begin position="86"/>
        <end position="116"/>
    </location>
</feature>
<evidence type="ECO:0000256" key="29">
    <source>
        <dbReference type="SAM" id="Phobius"/>
    </source>
</evidence>
<evidence type="ECO:0000256" key="26">
    <source>
        <dbReference type="ARBA" id="ARBA00042684"/>
    </source>
</evidence>
<evidence type="ECO:0000256" key="17">
    <source>
        <dbReference type="ARBA" id="ARBA00023065"/>
    </source>
</evidence>
<evidence type="ECO:0000256" key="3">
    <source>
        <dbReference type="ARBA" id="ARBA00022448"/>
    </source>
</evidence>
<feature type="transmembrane region" description="Helical" evidence="29">
    <location>
        <begin position="200"/>
        <end position="222"/>
    </location>
</feature>
<keyword evidence="5" id="KW-1003">Cell membrane</keyword>
<evidence type="ECO:0000256" key="23">
    <source>
        <dbReference type="ARBA" id="ARBA00040585"/>
    </source>
</evidence>
<feature type="non-terminal residue" evidence="32">
    <location>
        <position position="1"/>
    </location>
</feature>
<feature type="transmembrane region" description="Helical" evidence="29">
    <location>
        <begin position="234"/>
        <end position="253"/>
    </location>
</feature>
<evidence type="ECO:0000313" key="32">
    <source>
        <dbReference type="EMBL" id="NWT89519.1"/>
    </source>
</evidence>
<evidence type="ECO:0000256" key="18">
    <source>
        <dbReference type="ARBA" id="ARBA00023136"/>
    </source>
</evidence>
<feature type="compositionally biased region" description="Polar residues" evidence="28">
    <location>
        <begin position="335"/>
        <end position="344"/>
    </location>
</feature>
<dbReference type="NCBIfam" id="TIGR00367">
    <property type="entry name" value="calcium/sodium antiporter"/>
    <property type="match status" value="1"/>
</dbReference>
<evidence type="ECO:0000256" key="2">
    <source>
        <dbReference type="ARBA" id="ARBA00005364"/>
    </source>
</evidence>
<keyword evidence="12" id="KW-0106">Calcium</keyword>
<evidence type="ECO:0000256" key="1">
    <source>
        <dbReference type="ARBA" id="ARBA00004651"/>
    </source>
</evidence>
<feature type="compositionally biased region" description="Basic and acidic residues" evidence="28">
    <location>
        <begin position="104"/>
        <end position="116"/>
    </location>
</feature>
<evidence type="ECO:0000313" key="33">
    <source>
        <dbReference type="Proteomes" id="UP000547499"/>
    </source>
</evidence>
<evidence type="ECO:0000259" key="31">
    <source>
        <dbReference type="Pfam" id="PF01699"/>
    </source>
</evidence>
<dbReference type="GO" id="GO:0005262">
    <property type="term" value="F:calcium channel activity"/>
    <property type="evidence" value="ECO:0007669"/>
    <property type="project" value="TreeGrafter"/>
</dbReference>
<feature type="compositionally biased region" description="Basic and acidic residues" evidence="28">
    <location>
        <begin position="314"/>
        <end position="326"/>
    </location>
</feature>
<proteinExistence type="inferred from homology"/>
<dbReference type="GO" id="GO:0006874">
    <property type="term" value="P:intracellular calcium ion homeostasis"/>
    <property type="evidence" value="ECO:0007669"/>
    <property type="project" value="TreeGrafter"/>
</dbReference>
<keyword evidence="7" id="KW-0597">Phosphoprotein</keyword>
<evidence type="ECO:0000256" key="5">
    <source>
        <dbReference type="ARBA" id="ARBA00022475"/>
    </source>
</evidence>
<feature type="region of interest" description="Disordered" evidence="28">
    <location>
        <begin position="382"/>
        <end position="460"/>
    </location>
</feature>
<feature type="compositionally biased region" description="Basic and acidic residues" evidence="28">
    <location>
        <begin position="409"/>
        <end position="419"/>
    </location>
</feature>
<keyword evidence="6" id="KW-0633">Potassium transport</keyword>
<evidence type="ECO:0000256" key="4">
    <source>
        <dbReference type="ARBA" id="ARBA00022449"/>
    </source>
</evidence>
<comment type="subcellular location">
    <subcellularLocation>
        <location evidence="1">Cell membrane</location>
        <topology evidence="1">Multi-pass membrane protein</topology>
    </subcellularLocation>
</comment>
<feature type="transmembrane region" description="Helical" evidence="29">
    <location>
        <begin position="130"/>
        <end position="149"/>
    </location>
</feature>
<dbReference type="GO" id="GO:0005886">
    <property type="term" value="C:plasma membrane"/>
    <property type="evidence" value="ECO:0007669"/>
    <property type="project" value="UniProtKB-SubCell"/>
</dbReference>
<comment type="caution">
    <text evidence="32">The sequence shown here is derived from an EMBL/GenBank/DDBJ whole genome shotgun (WGS) entry which is preliminary data.</text>
</comment>
<keyword evidence="19" id="KW-0325">Glycoprotein</keyword>
<feature type="region of interest" description="Disordered" evidence="28">
    <location>
        <begin position="37"/>
        <end position="65"/>
    </location>
</feature>
<dbReference type="AlphaFoldDB" id="A0A7K5SBS2"/>
<evidence type="ECO:0000256" key="20">
    <source>
        <dbReference type="ARBA" id="ARBA00023201"/>
    </source>
</evidence>
<dbReference type="GO" id="GO:0060291">
    <property type="term" value="P:long-term synaptic potentiation"/>
    <property type="evidence" value="ECO:0007669"/>
    <property type="project" value="TreeGrafter"/>
</dbReference>
<evidence type="ECO:0000256" key="14">
    <source>
        <dbReference type="ARBA" id="ARBA00022958"/>
    </source>
</evidence>